<dbReference type="InParanoid" id="Q01NJ0"/>
<dbReference type="STRING" id="234267.Acid_7886"/>
<evidence type="ECO:0000259" key="3">
    <source>
        <dbReference type="PROSITE" id="PS51168"/>
    </source>
</evidence>
<gene>
    <name evidence="4" type="ordered locus">Acid_7886</name>
</gene>
<accession>Q01NJ0</accession>
<dbReference type="GO" id="GO:0046417">
    <property type="term" value="P:chorismate metabolic process"/>
    <property type="evidence" value="ECO:0007669"/>
    <property type="project" value="InterPro"/>
</dbReference>
<evidence type="ECO:0000313" key="4">
    <source>
        <dbReference type="EMBL" id="ABJ88780.1"/>
    </source>
</evidence>
<feature type="domain" description="Chorismate mutase" evidence="3">
    <location>
        <begin position="4"/>
        <end position="94"/>
    </location>
</feature>
<dbReference type="SUPFAM" id="SSF48600">
    <property type="entry name" value="Chorismate mutase II"/>
    <property type="match status" value="1"/>
</dbReference>
<dbReference type="EMBL" id="CP000473">
    <property type="protein sequence ID" value="ABJ88780.1"/>
    <property type="molecule type" value="Genomic_DNA"/>
</dbReference>
<dbReference type="InterPro" id="IPR036979">
    <property type="entry name" value="CM_dom_sf"/>
</dbReference>
<dbReference type="eggNOG" id="COG1605">
    <property type="taxonomic scope" value="Bacteria"/>
</dbReference>
<dbReference type="GO" id="GO:0005737">
    <property type="term" value="C:cytoplasm"/>
    <property type="evidence" value="ECO:0007669"/>
    <property type="project" value="InterPro"/>
</dbReference>
<keyword evidence="2 4" id="KW-0413">Isomerase</keyword>
<dbReference type="HOGENOM" id="CLU_131518_3_1_0"/>
<sequence>MTPEDARAQLDEYRVLIDDVDRRIVGLLNERTRVVENIGRVKREAQLPIYEPKREDQVFANITGANQGPLTPEAVRRIFERIIDEMRGIQRQRMLSDGDK</sequence>
<dbReference type="KEGG" id="sus:Acid_7886"/>
<dbReference type="Gene3D" id="1.20.59.10">
    <property type="entry name" value="Chorismate mutase"/>
    <property type="match status" value="1"/>
</dbReference>
<dbReference type="InterPro" id="IPR002701">
    <property type="entry name" value="CM_II_prokaryot"/>
</dbReference>
<evidence type="ECO:0000256" key="2">
    <source>
        <dbReference type="ARBA" id="ARBA00023235"/>
    </source>
</evidence>
<protein>
    <recommendedName>
        <fullName evidence="1">chorismate mutase</fullName>
        <ecNumber evidence="1">5.4.99.5</ecNumber>
    </recommendedName>
</protein>
<dbReference type="AlphaFoldDB" id="Q01NJ0"/>
<dbReference type="GO" id="GO:0004106">
    <property type="term" value="F:chorismate mutase activity"/>
    <property type="evidence" value="ECO:0007669"/>
    <property type="project" value="UniProtKB-EC"/>
</dbReference>
<dbReference type="InterPro" id="IPR010957">
    <property type="entry name" value="G/b/e-P-prot_chorismate_mutase"/>
</dbReference>
<dbReference type="OrthoDB" id="9802281at2"/>
<dbReference type="PANTHER" id="PTHR38041:SF1">
    <property type="entry name" value="CHORISMATE MUTASE"/>
    <property type="match status" value="1"/>
</dbReference>
<dbReference type="EC" id="5.4.99.5" evidence="1"/>
<dbReference type="GO" id="GO:0009094">
    <property type="term" value="P:L-phenylalanine biosynthetic process"/>
    <property type="evidence" value="ECO:0007669"/>
    <property type="project" value="InterPro"/>
</dbReference>
<dbReference type="PROSITE" id="PS51168">
    <property type="entry name" value="CHORISMATE_MUT_2"/>
    <property type="match status" value="1"/>
</dbReference>
<dbReference type="PANTHER" id="PTHR38041">
    <property type="entry name" value="CHORISMATE MUTASE"/>
    <property type="match status" value="1"/>
</dbReference>
<dbReference type="Pfam" id="PF01817">
    <property type="entry name" value="CM_2"/>
    <property type="match status" value="1"/>
</dbReference>
<dbReference type="InterPro" id="IPR051331">
    <property type="entry name" value="Chorismate_mutase-related"/>
</dbReference>
<reference evidence="4" key="1">
    <citation type="submission" date="2006-10" db="EMBL/GenBank/DDBJ databases">
        <title>Complete sequence of Solibacter usitatus Ellin6076.</title>
        <authorList>
            <consortium name="US DOE Joint Genome Institute"/>
            <person name="Copeland A."/>
            <person name="Lucas S."/>
            <person name="Lapidus A."/>
            <person name="Barry K."/>
            <person name="Detter J.C."/>
            <person name="Glavina del Rio T."/>
            <person name="Hammon N."/>
            <person name="Israni S."/>
            <person name="Dalin E."/>
            <person name="Tice H."/>
            <person name="Pitluck S."/>
            <person name="Thompson L.S."/>
            <person name="Brettin T."/>
            <person name="Bruce D."/>
            <person name="Han C."/>
            <person name="Tapia R."/>
            <person name="Gilna P."/>
            <person name="Schmutz J."/>
            <person name="Larimer F."/>
            <person name="Land M."/>
            <person name="Hauser L."/>
            <person name="Kyrpides N."/>
            <person name="Mikhailova N."/>
            <person name="Janssen P.H."/>
            <person name="Kuske C.R."/>
            <person name="Richardson P."/>
        </authorList>
    </citation>
    <scope>NUCLEOTIDE SEQUENCE</scope>
    <source>
        <strain evidence="4">Ellin6076</strain>
    </source>
</reference>
<dbReference type="NCBIfam" id="TIGR01807">
    <property type="entry name" value="CM_P2"/>
    <property type="match status" value="1"/>
</dbReference>
<proteinExistence type="predicted"/>
<dbReference type="GO" id="GO:0009697">
    <property type="term" value="P:salicylic acid biosynthetic process"/>
    <property type="evidence" value="ECO:0007669"/>
    <property type="project" value="TreeGrafter"/>
</dbReference>
<evidence type="ECO:0000256" key="1">
    <source>
        <dbReference type="ARBA" id="ARBA00012404"/>
    </source>
</evidence>
<name>Q01NJ0_SOLUE</name>
<organism evidence="4">
    <name type="scientific">Solibacter usitatus (strain Ellin6076)</name>
    <dbReference type="NCBI Taxonomy" id="234267"/>
    <lineage>
        <taxon>Bacteria</taxon>
        <taxon>Pseudomonadati</taxon>
        <taxon>Acidobacteriota</taxon>
        <taxon>Terriglobia</taxon>
        <taxon>Bryobacterales</taxon>
        <taxon>Solibacteraceae</taxon>
        <taxon>Candidatus Solibacter</taxon>
    </lineage>
</organism>
<dbReference type="InterPro" id="IPR036263">
    <property type="entry name" value="Chorismate_II_sf"/>
</dbReference>
<dbReference type="SMART" id="SM00830">
    <property type="entry name" value="CM_2"/>
    <property type="match status" value="1"/>
</dbReference>